<reference evidence="1" key="2">
    <citation type="journal article" date="2015" name="Data Brief">
        <title>Shoot transcriptome of the giant reed, Arundo donax.</title>
        <authorList>
            <person name="Barrero R.A."/>
            <person name="Guerrero F.D."/>
            <person name="Moolhuijzen P."/>
            <person name="Goolsby J.A."/>
            <person name="Tidwell J."/>
            <person name="Bellgard S.E."/>
            <person name="Bellgard M.I."/>
        </authorList>
    </citation>
    <scope>NUCLEOTIDE SEQUENCE</scope>
    <source>
        <tissue evidence="1">Shoot tissue taken approximately 20 cm above the soil surface</tissue>
    </source>
</reference>
<proteinExistence type="predicted"/>
<organism evidence="1">
    <name type="scientific">Arundo donax</name>
    <name type="common">Giant reed</name>
    <name type="synonym">Donax arundinaceus</name>
    <dbReference type="NCBI Taxonomy" id="35708"/>
    <lineage>
        <taxon>Eukaryota</taxon>
        <taxon>Viridiplantae</taxon>
        <taxon>Streptophyta</taxon>
        <taxon>Embryophyta</taxon>
        <taxon>Tracheophyta</taxon>
        <taxon>Spermatophyta</taxon>
        <taxon>Magnoliopsida</taxon>
        <taxon>Liliopsida</taxon>
        <taxon>Poales</taxon>
        <taxon>Poaceae</taxon>
        <taxon>PACMAD clade</taxon>
        <taxon>Arundinoideae</taxon>
        <taxon>Arundineae</taxon>
        <taxon>Arundo</taxon>
    </lineage>
</organism>
<name>A0A0A8Z5U1_ARUDO</name>
<dbReference type="EMBL" id="GBRH01263101">
    <property type="protein sequence ID" value="JAD34794.1"/>
    <property type="molecule type" value="Transcribed_RNA"/>
</dbReference>
<protein>
    <submittedName>
        <fullName evidence="1">Uncharacterized protein</fullName>
    </submittedName>
</protein>
<sequence length="64" mass="7615">MFWAKDEERVNCKILALTWLCHETAETTLLTRKLGRQFGCAFIWGRRSRDGFKQITFGPHWRVT</sequence>
<evidence type="ECO:0000313" key="1">
    <source>
        <dbReference type="EMBL" id="JAD34794.1"/>
    </source>
</evidence>
<dbReference type="AlphaFoldDB" id="A0A0A8Z5U1"/>
<reference evidence="1" key="1">
    <citation type="submission" date="2014-09" db="EMBL/GenBank/DDBJ databases">
        <authorList>
            <person name="Magalhaes I.L.F."/>
            <person name="Oliveira U."/>
            <person name="Santos F.R."/>
            <person name="Vidigal T.H.D.A."/>
            <person name="Brescovit A.D."/>
            <person name="Santos A.J."/>
        </authorList>
    </citation>
    <scope>NUCLEOTIDE SEQUENCE</scope>
    <source>
        <tissue evidence="1">Shoot tissue taken approximately 20 cm above the soil surface</tissue>
    </source>
</reference>
<accession>A0A0A8Z5U1</accession>